<name>A0A0F9CDV9_9ZZZZ</name>
<reference evidence="2" key="1">
    <citation type="journal article" date="2015" name="Nature">
        <title>Complex archaea that bridge the gap between prokaryotes and eukaryotes.</title>
        <authorList>
            <person name="Spang A."/>
            <person name="Saw J.H."/>
            <person name="Jorgensen S.L."/>
            <person name="Zaremba-Niedzwiedzka K."/>
            <person name="Martijn J."/>
            <person name="Lind A.E."/>
            <person name="van Eijk R."/>
            <person name="Schleper C."/>
            <person name="Guy L."/>
            <person name="Ettema T.J."/>
        </authorList>
    </citation>
    <scope>NUCLEOTIDE SEQUENCE</scope>
</reference>
<organism evidence="2">
    <name type="scientific">marine sediment metagenome</name>
    <dbReference type="NCBI Taxonomy" id="412755"/>
    <lineage>
        <taxon>unclassified sequences</taxon>
        <taxon>metagenomes</taxon>
        <taxon>ecological metagenomes</taxon>
    </lineage>
</organism>
<sequence>MGFAETSRAEAPFNDPTYEIWGLNELYLAIPRADRWFEIHAESNIKNSFRDPSHWEWLKGCQIPVYMTKMYKEIKACKLYPIDLMIKEFGPIYSSSIAEMLAFAIYEGFTEISLYGVDMSLTKEYGSQKSGVEYLLGIAVGLGIKTYIPMTSDLMKIGFQYGYDDPSEFAIKMKIKNVELLRKKTSAENALRETNNQLQRLIGALEINTYYQDNYVNMIVAQRFKNQ</sequence>
<evidence type="ECO:0000256" key="1">
    <source>
        <dbReference type="SAM" id="Coils"/>
    </source>
</evidence>
<gene>
    <name evidence="2" type="ORF">LCGC14_2413530</name>
</gene>
<protein>
    <submittedName>
        <fullName evidence="2">Uncharacterized protein</fullName>
    </submittedName>
</protein>
<proteinExistence type="predicted"/>
<evidence type="ECO:0000313" key="2">
    <source>
        <dbReference type="EMBL" id="KKL24617.1"/>
    </source>
</evidence>
<dbReference type="EMBL" id="LAZR01036522">
    <property type="protein sequence ID" value="KKL24617.1"/>
    <property type="molecule type" value="Genomic_DNA"/>
</dbReference>
<keyword evidence="1" id="KW-0175">Coiled coil</keyword>
<feature type="coiled-coil region" evidence="1">
    <location>
        <begin position="177"/>
        <end position="208"/>
    </location>
</feature>
<dbReference type="AlphaFoldDB" id="A0A0F9CDV9"/>
<accession>A0A0F9CDV9</accession>
<comment type="caution">
    <text evidence="2">The sequence shown here is derived from an EMBL/GenBank/DDBJ whole genome shotgun (WGS) entry which is preliminary data.</text>
</comment>